<dbReference type="Gene3D" id="3.20.20.100">
    <property type="entry name" value="NADP-dependent oxidoreductase domain"/>
    <property type="match status" value="1"/>
</dbReference>
<dbReference type="AlphaFoldDB" id="A0A507CEN6"/>
<comment type="caution">
    <text evidence="3">The sequence shown here is derived from an EMBL/GenBank/DDBJ whole genome shotgun (WGS) entry which is preliminary data.</text>
</comment>
<dbReference type="FunFam" id="3.20.20.100:FF:000004">
    <property type="entry name" value="Oxidoreductase, aldo/keto reductase"/>
    <property type="match status" value="1"/>
</dbReference>
<dbReference type="SUPFAM" id="SSF51430">
    <property type="entry name" value="NAD(P)-linked oxidoreductase"/>
    <property type="match status" value="1"/>
</dbReference>
<proteinExistence type="predicted"/>
<dbReference type="PANTHER" id="PTHR43364:SF4">
    <property type="entry name" value="NAD(P)-LINKED OXIDOREDUCTASE SUPERFAMILY PROTEIN"/>
    <property type="match status" value="1"/>
</dbReference>
<reference evidence="3 4" key="1">
    <citation type="journal article" date="2019" name="Sci. Rep.">
        <title>Comparative genomics of chytrid fungi reveal insights into the obligate biotrophic and pathogenic lifestyle of Synchytrium endobioticum.</title>
        <authorList>
            <person name="van de Vossenberg B.T.L.H."/>
            <person name="Warris S."/>
            <person name="Nguyen H.D.T."/>
            <person name="van Gent-Pelzer M.P.E."/>
            <person name="Joly D.L."/>
            <person name="van de Geest H.C."/>
            <person name="Bonants P.J.M."/>
            <person name="Smith D.S."/>
            <person name="Levesque C.A."/>
            <person name="van der Lee T.A.J."/>
        </authorList>
    </citation>
    <scope>NUCLEOTIDE SEQUENCE [LARGE SCALE GENOMIC DNA]</scope>
    <source>
        <strain evidence="3 4">JEL517</strain>
    </source>
</reference>
<dbReference type="InterPro" id="IPR050523">
    <property type="entry name" value="AKR_Detox_Biosynth"/>
</dbReference>
<dbReference type="Proteomes" id="UP000319731">
    <property type="component" value="Unassembled WGS sequence"/>
</dbReference>
<dbReference type="OrthoDB" id="37537at2759"/>
<protein>
    <recommendedName>
        <fullName evidence="2">NADP-dependent oxidoreductase domain-containing protein</fullName>
    </recommendedName>
</protein>
<gene>
    <name evidence="3" type="ORF">SmJEL517_g00122</name>
</gene>
<evidence type="ECO:0000313" key="3">
    <source>
        <dbReference type="EMBL" id="TPX38092.1"/>
    </source>
</evidence>
<dbReference type="GO" id="GO:0016491">
    <property type="term" value="F:oxidoreductase activity"/>
    <property type="evidence" value="ECO:0007669"/>
    <property type="project" value="UniProtKB-KW"/>
</dbReference>
<keyword evidence="4" id="KW-1185">Reference proteome</keyword>
<keyword evidence="1" id="KW-0560">Oxidoreductase</keyword>
<organism evidence="3 4">
    <name type="scientific">Synchytrium microbalum</name>
    <dbReference type="NCBI Taxonomy" id="1806994"/>
    <lineage>
        <taxon>Eukaryota</taxon>
        <taxon>Fungi</taxon>
        <taxon>Fungi incertae sedis</taxon>
        <taxon>Chytridiomycota</taxon>
        <taxon>Chytridiomycota incertae sedis</taxon>
        <taxon>Chytridiomycetes</taxon>
        <taxon>Synchytriales</taxon>
        <taxon>Synchytriaceae</taxon>
        <taxon>Synchytrium</taxon>
    </lineage>
</organism>
<evidence type="ECO:0000313" key="4">
    <source>
        <dbReference type="Proteomes" id="UP000319731"/>
    </source>
</evidence>
<dbReference type="PANTHER" id="PTHR43364">
    <property type="entry name" value="NADH-SPECIFIC METHYLGLYOXAL REDUCTASE-RELATED"/>
    <property type="match status" value="1"/>
</dbReference>
<dbReference type="EMBL" id="QEAO01000001">
    <property type="protein sequence ID" value="TPX38092.1"/>
    <property type="molecule type" value="Genomic_DNA"/>
</dbReference>
<dbReference type="CDD" id="cd19079">
    <property type="entry name" value="AKR_EcYajO-like"/>
    <property type="match status" value="1"/>
</dbReference>
<feature type="domain" description="NADP-dependent oxidoreductase" evidence="2">
    <location>
        <begin position="25"/>
        <end position="338"/>
    </location>
</feature>
<sequence length="349" mass="39301">MAVNSTDAPTGEYVRLGNTGMLVSRICLGCMSYGSSKWSPWVLDEDESLPLLELAWKKGINFWDTADVYSNGESEILVGKAIKKFNIPRDQLVLATKCYSPTLEGQPGVYSIGKPFDQPPYVNKAGLSRKHIFDACNDSLRRLGVDYIDLYQIHRFDYATPVEETMEALNDLVRMGKVRYIGASSMYAWQFAKCQSIAKSRGWAQFVTMQNFYNLLYREEEREMIPTCIDQSVGLIPWSPLARGLLTGKGKTVRSDTDVAFKRWFGKMDAGDTEIINRVKEVAEKKGVTSSQVALAWLYTKNGVCSPIVGINKPQYFDDLLAAQKLKLTSEEVKYLEEPYVPHPITGHL</sequence>
<dbReference type="GO" id="GO:0005829">
    <property type="term" value="C:cytosol"/>
    <property type="evidence" value="ECO:0007669"/>
    <property type="project" value="UniProtKB-ARBA"/>
</dbReference>
<evidence type="ECO:0000259" key="2">
    <source>
        <dbReference type="Pfam" id="PF00248"/>
    </source>
</evidence>
<name>A0A507CEN6_9FUNG</name>
<dbReference type="InterPro" id="IPR023210">
    <property type="entry name" value="NADP_OxRdtase_dom"/>
</dbReference>
<dbReference type="GeneID" id="42001349"/>
<dbReference type="RefSeq" id="XP_031027807.1">
    <property type="nucleotide sequence ID" value="XM_031166052.1"/>
</dbReference>
<dbReference type="STRING" id="1806994.A0A507CEN6"/>
<dbReference type="InterPro" id="IPR036812">
    <property type="entry name" value="NAD(P)_OxRdtase_dom_sf"/>
</dbReference>
<accession>A0A507CEN6</accession>
<dbReference type="Pfam" id="PF00248">
    <property type="entry name" value="Aldo_ket_red"/>
    <property type="match status" value="1"/>
</dbReference>
<evidence type="ECO:0000256" key="1">
    <source>
        <dbReference type="ARBA" id="ARBA00023002"/>
    </source>
</evidence>